<dbReference type="Proteomes" id="UP001241605">
    <property type="component" value="Chromosome"/>
</dbReference>
<dbReference type="PROSITE" id="PS50110">
    <property type="entry name" value="RESPONSE_REGULATORY"/>
    <property type="match status" value="1"/>
</dbReference>
<evidence type="ECO:0000313" key="4">
    <source>
        <dbReference type="EMBL" id="WGW03789.1"/>
    </source>
</evidence>
<feature type="modified residue" description="4-aspartylphosphate" evidence="2">
    <location>
        <position position="53"/>
    </location>
</feature>
<gene>
    <name evidence="4" type="ORF">QF118_18020</name>
</gene>
<protein>
    <submittedName>
        <fullName evidence="4">Response regulator</fullName>
    </submittedName>
</protein>
<evidence type="ECO:0000256" key="1">
    <source>
        <dbReference type="ARBA" id="ARBA00022553"/>
    </source>
</evidence>
<dbReference type="PANTHER" id="PTHR44591">
    <property type="entry name" value="STRESS RESPONSE REGULATOR PROTEIN 1"/>
    <property type="match status" value="1"/>
</dbReference>
<sequence>MAGNVLLIEDEPNIIEAIRFILSRDGWQVDTHSNGIDAADVVRSKRPDVLILDVMLPGRSGYDILRDLREAPETSGLPVLMLTARGQSKDRELAERAGVSRFMTKPFSNAEVLDAVRALGGHE</sequence>
<dbReference type="RefSeq" id="WP_282300419.1">
    <property type="nucleotide sequence ID" value="NZ_CP124616.1"/>
</dbReference>
<dbReference type="SUPFAM" id="SSF52172">
    <property type="entry name" value="CheY-like"/>
    <property type="match status" value="1"/>
</dbReference>
<proteinExistence type="predicted"/>
<keyword evidence="1 2" id="KW-0597">Phosphoprotein</keyword>
<organism evidence="4 5">
    <name type="scientific">Tropicibacter oceani</name>
    <dbReference type="NCBI Taxonomy" id="3058420"/>
    <lineage>
        <taxon>Bacteria</taxon>
        <taxon>Pseudomonadati</taxon>
        <taxon>Pseudomonadota</taxon>
        <taxon>Alphaproteobacteria</taxon>
        <taxon>Rhodobacterales</taxon>
        <taxon>Roseobacteraceae</taxon>
        <taxon>Tropicibacter</taxon>
    </lineage>
</organism>
<evidence type="ECO:0000259" key="3">
    <source>
        <dbReference type="PROSITE" id="PS50110"/>
    </source>
</evidence>
<dbReference type="PANTHER" id="PTHR44591:SF3">
    <property type="entry name" value="RESPONSE REGULATORY DOMAIN-CONTAINING PROTEIN"/>
    <property type="match status" value="1"/>
</dbReference>
<dbReference type="Pfam" id="PF00072">
    <property type="entry name" value="Response_reg"/>
    <property type="match status" value="1"/>
</dbReference>
<dbReference type="InterPro" id="IPR011006">
    <property type="entry name" value="CheY-like_superfamily"/>
</dbReference>
<reference evidence="4 5" key="1">
    <citation type="submission" date="2023-05" db="EMBL/GenBank/DDBJ databases">
        <title>YMD87, complete Genome.</title>
        <authorList>
            <person name="Zhang J."/>
            <person name="Xu X."/>
        </authorList>
    </citation>
    <scope>NUCLEOTIDE SEQUENCE [LARGE SCALE GENOMIC DNA]</scope>
    <source>
        <strain evidence="4 5">YMD87</strain>
    </source>
</reference>
<dbReference type="InterPro" id="IPR001789">
    <property type="entry name" value="Sig_transdc_resp-reg_receiver"/>
</dbReference>
<dbReference type="Gene3D" id="3.40.50.2300">
    <property type="match status" value="1"/>
</dbReference>
<dbReference type="InterPro" id="IPR050595">
    <property type="entry name" value="Bact_response_regulator"/>
</dbReference>
<feature type="domain" description="Response regulatory" evidence="3">
    <location>
        <begin position="4"/>
        <end position="120"/>
    </location>
</feature>
<dbReference type="SMART" id="SM00448">
    <property type="entry name" value="REC"/>
    <property type="match status" value="1"/>
</dbReference>
<name>A0ABY8QGY5_9RHOB</name>
<evidence type="ECO:0000256" key="2">
    <source>
        <dbReference type="PROSITE-ProRule" id="PRU00169"/>
    </source>
</evidence>
<dbReference type="CDD" id="cd17574">
    <property type="entry name" value="REC_OmpR"/>
    <property type="match status" value="1"/>
</dbReference>
<keyword evidence="5" id="KW-1185">Reference proteome</keyword>
<dbReference type="EMBL" id="CP124616">
    <property type="protein sequence ID" value="WGW03789.1"/>
    <property type="molecule type" value="Genomic_DNA"/>
</dbReference>
<evidence type="ECO:0000313" key="5">
    <source>
        <dbReference type="Proteomes" id="UP001241605"/>
    </source>
</evidence>
<accession>A0ABY8QGY5</accession>